<keyword evidence="2" id="KW-1015">Disulfide bond</keyword>
<sequence>MVKSVASVLPLLFLLLSLPRSSEAHGITYIQKVCNRAVKFDNLINYDFCVNTLQAVPESHKTEIGGLLEITARLTLQNVTDTTNLIRRLSGLTCDDLLKGQLLACETQYNLAAIPLRAFSDECVSKTYLGADKLASIIDHTLECENVLLKSNSAGVQASGLLSDENNNAKQLVSILKALARFVTKNKQH</sequence>
<dbReference type="Proteomes" id="UP000825729">
    <property type="component" value="Unassembled WGS sequence"/>
</dbReference>
<dbReference type="PANTHER" id="PTHR35357">
    <property type="entry name" value="OS02G0537100 PROTEIN"/>
    <property type="match status" value="1"/>
</dbReference>
<dbReference type="GO" id="GO:0004857">
    <property type="term" value="F:enzyme inhibitor activity"/>
    <property type="evidence" value="ECO:0007669"/>
    <property type="project" value="InterPro"/>
</dbReference>
<evidence type="ECO:0000256" key="4">
    <source>
        <dbReference type="SAM" id="SignalP"/>
    </source>
</evidence>
<dbReference type="SMART" id="SM00856">
    <property type="entry name" value="PMEI"/>
    <property type="match status" value="1"/>
</dbReference>
<keyword evidence="1 4" id="KW-0732">Signal</keyword>
<comment type="similarity">
    <text evidence="3">Belongs to the PMEI family.</text>
</comment>
<evidence type="ECO:0000313" key="7">
    <source>
        <dbReference type="Proteomes" id="UP000825729"/>
    </source>
</evidence>
<evidence type="ECO:0000313" key="6">
    <source>
        <dbReference type="EMBL" id="KAG9456395.1"/>
    </source>
</evidence>
<evidence type="ECO:0000256" key="3">
    <source>
        <dbReference type="ARBA" id="ARBA00038471"/>
    </source>
</evidence>
<reference evidence="6 7" key="1">
    <citation type="submission" date="2021-07" db="EMBL/GenBank/DDBJ databases">
        <title>The Aristolochia fimbriata genome: insights into angiosperm evolution, floral development and chemical biosynthesis.</title>
        <authorList>
            <person name="Jiao Y."/>
        </authorList>
    </citation>
    <scope>NUCLEOTIDE SEQUENCE [LARGE SCALE GENOMIC DNA]</scope>
    <source>
        <strain evidence="6">IBCAS-2021</strain>
        <tissue evidence="6">Leaf</tissue>
    </source>
</reference>
<dbReference type="NCBIfam" id="TIGR01614">
    <property type="entry name" value="PME_inhib"/>
    <property type="match status" value="1"/>
</dbReference>
<organism evidence="6 7">
    <name type="scientific">Aristolochia fimbriata</name>
    <name type="common">White veined hardy Dutchman's pipe vine</name>
    <dbReference type="NCBI Taxonomy" id="158543"/>
    <lineage>
        <taxon>Eukaryota</taxon>
        <taxon>Viridiplantae</taxon>
        <taxon>Streptophyta</taxon>
        <taxon>Embryophyta</taxon>
        <taxon>Tracheophyta</taxon>
        <taxon>Spermatophyta</taxon>
        <taxon>Magnoliopsida</taxon>
        <taxon>Magnoliidae</taxon>
        <taxon>Piperales</taxon>
        <taxon>Aristolochiaceae</taxon>
        <taxon>Aristolochia</taxon>
    </lineage>
</organism>
<gene>
    <name evidence="6" type="ORF">H6P81_000903</name>
</gene>
<evidence type="ECO:0000259" key="5">
    <source>
        <dbReference type="SMART" id="SM00856"/>
    </source>
</evidence>
<feature type="signal peptide" evidence="4">
    <location>
        <begin position="1"/>
        <end position="24"/>
    </location>
</feature>
<dbReference type="InterPro" id="IPR006501">
    <property type="entry name" value="Pectinesterase_inhib_dom"/>
</dbReference>
<dbReference type="AlphaFoldDB" id="A0AAV7F5E1"/>
<proteinExistence type="inferred from homology"/>
<feature type="domain" description="Pectinesterase inhibitor" evidence="5">
    <location>
        <begin position="25"/>
        <end position="179"/>
    </location>
</feature>
<accession>A0AAV7F5E1</accession>
<protein>
    <recommendedName>
        <fullName evidence="5">Pectinesterase inhibitor domain-containing protein</fullName>
    </recommendedName>
</protein>
<keyword evidence="7" id="KW-1185">Reference proteome</keyword>
<evidence type="ECO:0000256" key="2">
    <source>
        <dbReference type="ARBA" id="ARBA00023157"/>
    </source>
</evidence>
<evidence type="ECO:0000256" key="1">
    <source>
        <dbReference type="ARBA" id="ARBA00022729"/>
    </source>
</evidence>
<dbReference type="PANTHER" id="PTHR35357:SF8">
    <property type="entry name" value="OS01G0111000 PROTEIN"/>
    <property type="match status" value="1"/>
</dbReference>
<dbReference type="Gene3D" id="1.20.140.40">
    <property type="entry name" value="Invertase/pectin methylesterase inhibitor family protein"/>
    <property type="match status" value="1"/>
</dbReference>
<feature type="chain" id="PRO_5043664160" description="Pectinesterase inhibitor domain-containing protein" evidence="4">
    <location>
        <begin position="25"/>
        <end position="189"/>
    </location>
</feature>
<dbReference type="EMBL" id="JAINDJ010000002">
    <property type="protein sequence ID" value="KAG9456395.1"/>
    <property type="molecule type" value="Genomic_DNA"/>
</dbReference>
<dbReference type="Pfam" id="PF04043">
    <property type="entry name" value="PMEI"/>
    <property type="match status" value="1"/>
</dbReference>
<name>A0AAV7F5E1_ARIFI</name>
<dbReference type="SUPFAM" id="SSF101148">
    <property type="entry name" value="Plant invertase/pectin methylesterase inhibitor"/>
    <property type="match status" value="1"/>
</dbReference>
<comment type="caution">
    <text evidence="6">The sequence shown here is derived from an EMBL/GenBank/DDBJ whole genome shotgun (WGS) entry which is preliminary data.</text>
</comment>
<dbReference type="InterPro" id="IPR035513">
    <property type="entry name" value="Invertase/methylesterase_inhib"/>
</dbReference>